<evidence type="ECO:0000313" key="2">
    <source>
        <dbReference type="EMBL" id="TQL57340.1"/>
    </source>
</evidence>
<evidence type="ECO:0000313" key="3">
    <source>
        <dbReference type="Proteomes" id="UP000316196"/>
    </source>
</evidence>
<feature type="transmembrane region" description="Helical" evidence="1">
    <location>
        <begin position="21"/>
        <end position="40"/>
    </location>
</feature>
<evidence type="ECO:0000256" key="1">
    <source>
        <dbReference type="SAM" id="Phobius"/>
    </source>
</evidence>
<organism evidence="2 3">
    <name type="scientific">Propioniferax innocua</name>
    <dbReference type="NCBI Taxonomy" id="1753"/>
    <lineage>
        <taxon>Bacteria</taxon>
        <taxon>Bacillati</taxon>
        <taxon>Actinomycetota</taxon>
        <taxon>Actinomycetes</taxon>
        <taxon>Propionibacteriales</taxon>
        <taxon>Propionibacteriaceae</taxon>
        <taxon>Propioniferax</taxon>
    </lineage>
</organism>
<keyword evidence="1" id="KW-1133">Transmembrane helix</keyword>
<protein>
    <submittedName>
        <fullName evidence="2">DUF2993 family protein</fullName>
    </submittedName>
</protein>
<dbReference type="InterPro" id="IPR021373">
    <property type="entry name" value="DUF2993"/>
</dbReference>
<keyword evidence="1" id="KW-0472">Membrane</keyword>
<reference evidence="2 3" key="1">
    <citation type="submission" date="2019-06" db="EMBL/GenBank/DDBJ databases">
        <title>Sequencing the genomes of 1000 actinobacteria strains.</title>
        <authorList>
            <person name="Klenk H.-P."/>
        </authorList>
    </citation>
    <scope>NUCLEOTIDE SEQUENCE [LARGE SCALE GENOMIC DNA]</scope>
    <source>
        <strain evidence="2 3">DSM 8251</strain>
    </source>
</reference>
<proteinExistence type="predicted"/>
<dbReference type="Pfam" id="PF11209">
    <property type="entry name" value="LmeA"/>
    <property type="match status" value="1"/>
</dbReference>
<gene>
    <name evidence="2" type="ORF">FB460_2418</name>
</gene>
<dbReference type="Proteomes" id="UP000316196">
    <property type="component" value="Unassembled WGS sequence"/>
</dbReference>
<keyword evidence="3" id="KW-1185">Reference proteome</keyword>
<dbReference type="AlphaFoldDB" id="A0A542ZAR7"/>
<keyword evidence="1" id="KW-0812">Transmembrane</keyword>
<name>A0A542ZAR7_9ACTN</name>
<comment type="caution">
    <text evidence="2">The sequence shown here is derived from an EMBL/GenBank/DDBJ whole genome shotgun (WGS) entry which is preliminary data.</text>
</comment>
<dbReference type="EMBL" id="VFOR01000003">
    <property type="protein sequence ID" value="TQL57340.1"/>
    <property type="molecule type" value="Genomic_DNA"/>
</dbReference>
<accession>A0A542ZAR7</accession>
<sequence>MSRRAARGPRDVTTVRKRRPGVKLGVATVVVLGLVAGLGYGDMRLRAFAEEKVSASVQNQLGLDGAPRVDFAGRFFGPQVAQRRFDAIDVYARDVEITTEGFALKIDELDLTLRDVTTTDFESYTAGRLTGTARVRWTSAEEVVHVPVRDGPGGRIRADYDQRLMGQSIRLIVSARPVVDEATQTFHLDDASATVQGYEIPDVVVQEAVEKMVKPTPISLPLGLRATGVRSSRKGLELDISGTDVRLNG</sequence>